<organism evidence="3 4">
    <name type="scientific">Popillia japonica</name>
    <name type="common">Japanese beetle</name>
    <dbReference type="NCBI Taxonomy" id="7064"/>
    <lineage>
        <taxon>Eukaryota</taxon>
        <taxon>Metazoa</taxon>
        <taxon>Ecdysozoa</taxon>
        <taxon>Arthropoda</taxon>
        <taxon>Hexapoda</taxon>
        <taxon>Insecta</taxon>
        <taxon>Pterygota</taxon>
        <taxon>Neoptera</taxon>
        <taxon>Endopterygota</taxon>
        <taxon>Coleoptera</taxon>
        <taxon>Polyphaga</taxon>
        <taxon>Scarabaeiformia</taxon>
        <taxon>Scarabaeidae</taxon>
        <taxon>Rutelinae</taxon>
        <taxon>Popillia</taxon>
    </lineage>
</organism>
<dbReference type="EMBL" id="JASPKY010000003">
    <property type="protein sequence ID" value="KAK9758828.1"/>
    <property type="molecule type" value="Genomic_DNA"/>
</dbReference>
<keyword evidence="1" id="KW-0472">Membrane</keyword>
<reference evidence="3 4" key="1">
    <citation type="journal article" date="2024" name="BMC Genomics">
        <title>De novo assembly and annotation of Popillia japonica's genome with initial clues to its potential as an invasive pest.</title>
        <authorList>
            <person name="Cucini C."/>
            <person name="Boschi S."/>
            <person name="Funari R."/>
            <person name="Cardaioli E."/>
            <person name="Iannotti N."/>
            <person name="Marturano G."/>
            <person name="Paoli F."/>
            <person name="Bruttini M."/>
            <person name="Carapelli A."/>
            <person name="Frati F."/>
            <person name="Nardi F."/>
        </authorList>
    </citation>
    <scope>NUCLEOTIDE SEQUENCE [LARGE SCALE GENOMIC DNA]</scope>
    <source>
        <strain evidence="3">DMR45628</strain>
    </source>
</reference>
<feature type="transmembrane region" description="Helical" evidence="1">
    <location>
        <begin position="315"/>
        <end position="334"/>
    </location>
</feature>
<protein>
    <submittedName>
        <fullName evidence="3">Cyclic nucleotide-binding domain</fullName>
    </submittedName>
</protein>
<feature type="domain" description="Cyclic nucleotide-binding" evidence="2">
    <location>
        <begin position="418"/>
        <end position="535"/>
    </location>
</feature>
<keyword evidence="4" id="KW-1185">Reference proteome</keyword>
<sequence length="553" mass="64940">MAAIRNKLFYKYGHDCELASTRDELPMYRSGGNLLEQIKNTLQRSVMTADDNIDSLKYLKSQKNVERERIRHLSYKMMIHPFSDTRQTWDTIMVCVLLLAYIVIPVNIATGNFPLQNAITDNTAWKMIRFLLDVMMCGDVIVNFFTGYWDPKRSRVIMEPKQVITRYLCTFFIPDFAGALPTHSDFLFYIRSQTAKSIMCNLPILKACRFFYFLKSCKKQSEARQIDFLQYHLVLAMYCFVLYFHVLTCINILLIGVNAPETEKRAILGTRPRYVWVTDNRTLDFYDTYARVVRSTVYIGMFGKTSRSLHNYTPISLYIMMLAVSKLVTLYLISKFMEIVISSRSSSRKYLEMVRELTEYMRHKQLPVSLQNRLLEYYEFKFQKSYFRESEILNVISGQLKQDLLMHSCRKLVEHVGFFQNLPTPLILRIVSALTIEVYMVNDVIVKIGTPGVCMYFIASGCVAIYTRNGYEVSHLEDGEYFGEYSLLKQQEPREHSVIAVEICELYRLEYSDFVKVIMTYPDLIEKITRHALERIEATEFTAARYDRRKRRR</sequence>
<accession>A0AAW1NAZ5</accession>
<name>A0AAW1NAZ5_POPJA</name>
<dbReference type="SMART" id="SM00100">
    <property type="entry name" value="cNMP"/>
    <property type="match status" value="1"/>
</dbReference>
<dbReference type="PROSITE" id="PS50042">
    <property type="entry name" value="CNMP_BINDING_3"/>
    <property type="match status" value="1"/>
</dbReference>
<dbReference type="GO" id="GO:0035725">
    <property type="term" value="P:sodium ion transmembrane transport"/>
    <property type="evidence" value="ECO:0007669"/>
    <property type="project" value="TreeGrafter"/>
</dbReference>
<dbReference type="SUPFAM" id="SSF51206">
    <property type="entry name" value="cAMP-binding domain-like"/>
    <property type="match status" value="1"/>
</dbReference>
<dbReference type="PROSITE" id="PS00888">
    <property type="entry name" value="CNMP_BINDING_1"/>
    <property type="match status" value="1"/>
</dbReference>
<dbReference type="GO" id="GO:0003254">
    <property type="term" value="P:regulation of membrane depolarization"/>
    <property type="evidence" value="ECO:0007669"/>
    <property type="project" value="TreeGrafter"/>
</dbReference>
<keyword evidence="1" id="KW-1133">Transmembrane helix</keyword>
<gene>
    <name evidence="3" type="ORF">QE152_g592</name>
</gene>
<dbReference type="PANTHER" id="PTHR45689:SF14">
    <property type="entry name" value="CYCLIC NUCLEOTIDE-GATED CATION CHANNEL SUBUNIT A-LIKE PROTEIN"/>
    <property type="match status" value="1"/>
</dbReference>
<dbReference type="InterPro" id="IPR014710">
    <property type="entry name" value="RmlC-like_jellyroll"/>
</dbReference>
<dbReference type="InterPro" id="IPR051413">
    <property type="entry name" value="K/Na_HCN_channel"/>
</dbReference>
<feature type="transmembrane region" description="Helical" evidence="1">
    <location>
        <begin position="88"/>
        <end position="108"/>
    </location>
</feature>
<dbReference type="Gene3D" id="2.60.120.10">
    <property type="entry name" value="Jelly Rolls"/>
    <property type="match status" value="1"/>
</dbReference>
<dbReference type="InterPro" id="IPR018490">
    <property type="entry name" value="cNMP-bd_dom_sf"/>
</dbReference>
<dbReference type="GO" id="GO:0005249">
    <property type="term" value="F:voltage-gated potassium channel activity"/>
    <property type="evidence" value="ECO:0007669"/>
    <property type="project" value="TreeGrafter"/>
</dbReference>
<dbReference type="PANTHER" id="PTHR45689">
    <property type="entry name" value="I[[H]] CHANNEL, ISOFORM E"/>
    <property type="match status" value="1"/>
</dbReference>
<dbReference type="CDD" id="cd00038">
    <property type="entry name" value="CAP_ED"/>
    <property type="match status" value="1"/>
</dbReference>
<comment type="caution">
    <text evidence="3">The sequence shown here is derived from an EMBL/GenBank/DDBJ whole genome shotgun (WGS) entry which is preliminary data.</text>
</comment>
<dbReference type="InterPro" id="IPR000595">
    <property type="entry name" value="cNMP-bd_dom"/>
</dbReference>
<dbReference type="GO" id="GO:0098855">
    <property type="term" value="C:HCN channel complex"/>
    <property type="evidence" value="ECO:0007669"/>
    <property type="project" value="TreeGrafter"/>
</dbReference>
<evidence type="ECO:0000259" key="2">
    <source>
        <dbReference type="PROSITE" id="PS50042"/>
    </source>
</evidence>
<evidence type="ECO:0000256" key="1">
    <source>
        <dbReference type="SAM" id="Phobius"/>
    </source>
</evidence>
<dbReference type="Pfam" id="PF00027">
    <property type="entry name" value="cNMP_binding"/>
    <property type="match status" value="1"/>
</dbReference>
<proteinExistence type="predicted"/>
<dbReference type="Gene3D" id="1.10.287.630">
    <property type="entry name" value="Helix hairpin bin"/>
    <property type="match status" value="1"/>
</dbReference>
<feature type="transmembrane region" description="Helical" evidence="1">
    <location>
        <begin position="228"/>
        <end position="255"/>
    </location>
</feature>
<evidence type="ECO:0000313" key="4">
    <source>
        <dbReference type="Proteomes" id="UP001458880"/>
    </source>
</evidence>
<keyword evidence="1" id="KW-0812">Transmembrane</keyword>
<dbReference type="Proteomes" id="UP001458880">
    <property type="component" value="Unassembled WGS sequence"/>
</dbReference>
<dbReference type="InterPro" id="IPR018488">
    <property type="entry name" value="cNMP-bd_CS"/>
</dbReference>
<feature type="transmembrane region" description="Helical" evidence="1">
    <location>
        <begin position="128"/>
        <end position="149"/>
    </location>
</feature>
<dbReference type="AlphaFoldDB" id="A0AAW1NAZ5"/>
<evidence type="ECO:0000313" key="3">
    <source>
        <dbReference type="EMBL" id="KAK9758828.1"/>
    </source>
</evidence>
<dbReference type="SUPFAM" id="SSF81324">
    <property type="entry name" value="Voltage-gated potassium channels"/>
    <property type="match status" value="1"/>
</dbReference>